<sequence length="232" mass="26467">MNMVLYGCRTVDSGGRCLQGEEMASILSNSRHPQTLALFKSAKHLEDYACIDILRLKMLNTYSACGDEIVDEDQKLANSQIDPEGELIEKECKVENFPKQKISTFFEESRMLTVTALIDPFLASEDISHISCLFRTPYDATCDWIRHQTCYKSQLRQHFPDDYTIQSRTELQLKNGTTVGIDWSGTLLWHNGDEYIVYKCLDANEDGTCDQVPIHTSKLLCDSFFLLVTKKV</sequence>
<evidence type="ECO:0000313" key="2">
    <source>
        <dbReference type="Proteomes" id="UP000271098"/>
    </source>
</evidence>
<proteinExistence type="predicted"/>
<dbReference type="AlphaFoldDB" id="A0A183D7Z5"/>
<evidence type="ECO:0000313" key="3">
    <source>
        <dbReference type="WBParaSite" id="GPUH_0000484301-mRNA-1"/>
    </source>
</evidence>
<evidence type="ECO:0000313" key="1">
    <source>
        <dbReference type="EMBL" id="VDK47620.1"/>
    </source>
</evidence>
<dbReference type="EMBL" id="UYRT01009534">
    <property type="protein sequence ID" value="VDK47620.1"/>
    <property type="molecule type" value="Genomic_DNA"/>
</dbReference>
<dbReference type="OrthoDB" id="5785631at2759"/>
<accession>A0A183D7Z5</accession>
<keyword evidence="2" id="KW-1185">Reference proteome</keyword>
<protein>
    <submittedName>
        <fullName evidence="1 3">Uncharacterized protein</fullName>
    </submittedName>
</protein>
<reference evidence="3" key="1">
    <citation type="submission" date="2016-06" db="UniProtKB">
        <authorList>
            <consortium name="WormBaseParasite"/>
        </authorList>
    </citation>
    <scope>IDENTIFICATION</scope>
</reference>
<name>A0A183D7Z5_9BILA</name>
<dbReference type="Proteomes" id="UP000271098">
    <property type="component" value="Unassembled WGS sequence"/>
</dbReference>
<dbReference type="WBParaSite" id="GPUH_0000484301-mRNA-1">
    <property type="protein sequence ID" value="GPUH_0000484301-mRNA-1"/>
    <property type="gene ID" value="GPUH_0000484301"/>
</dbReference>
<reference evidence="1 2" key="2">
    <citation type="submission" date="2018-11" db="EMBL/GenBank/DDBJ databases">
        <authorList>
            <consortium name="Pathogen Informatics"/>
        </authorList>
    </citation>
    <scope>NUCLEOTIDE SEQUENCE [LARGE SCALE GENOMIC DNA]</scope>
</reference>
<gene>
    <name evidence="1" type="ORF">GPUH_LOCUS4837</name>
</gene>
<organism evidence="3">
    <name type="scientific">Gongylonema pulchrum</name>
    <dbReference type="NCBI Taxonomy" id="637853"/>
    <lineage>
        <taxon>Eukaryota</taxon>
        <taxon>Metazoa</taxon>
        <taxon>Ecdysozoa</taxon>
        <taxon>Nematoda</taxon>
        <taxon>Chromadorea</taxon>
        <taxon>Rhabditida</taxon>
        <taxon>Spirurina</taxon>
        <taxon>Spiruromorpha</taxon>
        <taxon>Spiruroidea</taxon>
        <taxon>Gongylonematidae</taxon>
        <taxon>Gongylonema</taxon>
    </lineage>
</organism>